<keyword evidence="5" id="KW-0560">Oxidoreductase</keyword>
<sequence length="365" mass="38848">MSALFQPITVRSLTIRNRLWVPPLCQYSVTKKDGVPHDWHLAHLGAMAMGGAGLVIAEASAVVPDGRISDEDTGIWNGQQAAAWARIVSFIHTQGAAAGIQLAHAGRKASTWPEWGHEQHGSMAPADGGWQTVSASDLAFGEYAAPEGLDRPDIAVIVHAFAEAAARSKRAGFDLVEIHAAHGYLVHQFLSPLSNLRTDEYGGSLENRARLLLEIVAAVRDAVGDDYPVLVRFSASDYADGGWDEEQTAVVAGWAQQAGADLFDISSGGNIAKVRIPLGPGYQVPFAEYVKTTAGVPVAAVGLITTPQQAEEIVASGQADAVLLGRAHLRDPHFALRAADELGVELDYWPPQYVRAKPAVSGGTW</sequence>
<name>A0A4Y9QX13_9MICO</name>
<evidence type="ECO:0000256" key="3">
    <source>
        <dbReference type="ARBA" id="ARBA00022643"/>
    </source>
</evidence>
<keyword evidence="8" id="KW-1185">Reference proteome</keyword>
<dbReference type="AlphaFoldDB" id="A0A4Y9QX13"/>
<comment type="caution">
    <text evidence="7">The sequence shown here is derived from an EMBL/GenBank/DDBJ whole genome shotgun (WGS) entry which is preliminary data.</text>
</comment>
<dbReference type="GO" id="GO:0050661">
    <property type="term" value="F:NADP binding"/>
    <property type="evidence" value="ECO:0007669"/>
    <property type="project" value="InterPro"/>
</dbReference>
<dbReference type="CDD" id="cd02932">
    <property type="entry name" value="OYE_YqiM_FMN"/>
    <property type="match status" value="1"/>
</dbReference>
<dbReference type="InterPro" id="IPR013785">
    <property type="entry name" value="Aldolase_TIM"/>
</dbReference>
<evidence type="ECO:0000259" key="6">
    <source>
        <dbReference type="Pfam" id="PF00724"/>
    </source>
</evidence>
<evidence type="ECO:0000256" key="1">
    <source>
        <dbReference type="ARBA" id="ARBA00001917"/>
    </source>
</evidence>
<dbReference type="GO" id="GO:0010181">
    <property type="term" value="F:FMN binding"/>
    <property type="evidence" value="ECO:0007669"/>
    <property type="project" value="InterPro"/>
</dbReference>
<dbReference type="Proteomes" id="UP000298127">
    <property type="component" value="Unassembled WGS sequence"/>
</dbReference>
<evidence type="ECO:0000313" key="7">
    <source>
        <dbReference type="EMBL" id="TFV96448.1"/>
    </source>
</evidence>
<proteinExistence type="predicted"/>
<keyword evidence="2" id="KW-0285">Flavoprotein</keyword>
<keyword evidence="3" id="KW-0288">FMN</keyword>
<evidence type="ECO:0000256" key="5">
    <source>
        <dbReference type="ARBA" id="ARBA00023002"/>
    </source>
</evidence>
<organism evidence="7 8">
    <name type="scientific">Orlajensenia leifsoniae</name>
    <dbReference type="NCBI Taxonomy" id="2561933"/>
    <lineage>
        <taxon>Bacteria</taxon>
        <taxon>Bacillati</taxon>
        <taxon>Actinomycetota</taxon>
        <taxon>Actinomycetes</taxon>
        <taxon>Micrococcales</taxon>
        <taxon>Microbacteriaceae</taxon>
        <taxon>Orlajensenia</taxon>
    </lineage>
</organism>
<dbReference type="Pfam" id="PF00724">
    <property type="entry name" value="Oxidored_FMN"/>
    <property type="match status" value="1"/>
</dbReference>
<dbReference type="Gene3D" id="3.20.20.70">
    <property type="entry name" value="Aldolase class I"/>
    <property type="match status" value="1"/>
</dbReference>
<dbReference type="InterPro" id="IPR001155">
    <property type="entry name" value="OxRdtase_FMN_N"/>
</dbReference>
<evidence type="ECO:0000256" key="4">
    <source>
        <dbReference type="ARBA" id="ARBA00022857"/>
    </source>
</evidence>
<dbReference type="RefSeq" id="WP_135121136.1">
    <property type="nucleotide sequence ID" value="NZ_SPQZ01000005.1"/>
</dbReference>
<dbReference type="EMBL" id="SPQZ01000005">
    <property type="protein sequence ID" value="TFV96448.1"/>
    <property type="molecule type" value="Genomic_DNA"/>
</dbReference>
<dbReference type="PANTHER" id="PTHR43303:SF4">
    <property type="entry name" value="NADPH DEHYDROGENASE C23G7.10C-RELATED"/>
    <property type="match status" value="1"/>
</dbReference>
<reference evidence="7 8" key="1">
    <citation type="journal article" date="2018" name="J. Microbiol.">
        <title>Leifsonia flava sp. nov., a novel actinobacterium isolated from the rhizosphere of Aquilegia viridiflora.</title>
        <authorList>
            <person name="Cai Y."/>
            <person name="Tao W.Z."/>
            <person name="Ma Y.J."/>
            <person name="Cheng J."/>
            <person name="Zhang M.Y."/>
            <person name="Zhang Y.X."/>
        </authorList>
    </citation>
    <scope>NUCLEOTIDE SEQUENCE [LARGE SCALE GENOMIC DNA]</scope>
    <source>
        <strain evidence="7 8">SYP-B2174</strain>
    </source>
</reference>
<dbReference type="SUPFAM" id="SSF51395">
    <property type="entry name" value="FMN-linked oxidoreductases"/>
    <property type="match status" value="1"/>
</dbReference>
<protein>
    <submittedName>
        <fullName evidence="7">NADH:flavin oxidoreductase/NADH oxidase</fullName>
    </submittedName>
</protein>
<accession>A0A4Y9QX13</accession>
<feature type="domain" description="NADH:flavin oxidoreductase/NADH oxidase N-terminal" evidence="6">
    <location>
        <begin position="4"/>
        <end position="342"/>
    </location>
</feature>
<dbReference type="GO" id="GO:0003959">
    <property type="term" value="F:NADPH dehydrogenase activity"/>
    <property type="evidence" value="ECO:0007669"/>
    <property type="project" value="InterPro"/>
</dbReference>
<evidence type="ECO:0000256" key="2">
    <source>
        <dbReference type="ARBA" id="ARBA00022630"/>
    </source>
</evidence>
<dbReference type="InterPro" id="IPR044152">
    <property type="entry name" value="YqjM-like"/>
</dbReference>
<dbReference type="PANTHER" id="PTHR43303">
    <property type="entry name" value="NADPH DEHYDROGENASE C23G7.10C-RELATED"/>
    <property type="match status" value="1"/>
</dbReference>
<keyword evidence="4" id="KW-0521">NADP</keyword>
<evidence type="ECO:0000313" key="8">
    <source>
        <dbReference type="Proteomes" id="UP000298127"/>
    </source>
</evidence>
<comment type="cofactor">
    <cofactor evidence="1">
        <name>FMN</name>
        <dbReference type="ChEBI" id="CHEBI:58210"/>
    </cofactor>
</comment>
<gene>
    <name evidence="7" type="ORF">E4M00_14120</name>
</gene>